<name>A0A4Z2IIH8_9TELE</name>
<organism evidence="2 3">
    <name type="scientific">Liparis tanakae</name>
    <name type="common">Tanaka's snailfish</name>
    <dbReference type="NCBI Taxonomy" id="230148"/>
    <lineage>
        <taxon>Eukaryota</taxon>
        <taxon>Metazoa</taxon>
        <taxon>Chordata</taxon>
        <taxon>Craniata</taxon>
        <taxon>Vertebrata</taxon>
        <taxon>Euteleostomi</taxon>
        <taxon>Actinopterygii</taxon>
        <taxon>Neopterygii</taxon>
        <taxon>Teleostei</taxon>
        <taxon>Neoteleostei</taxon>
        <taxon>Acanthomorphata</taxon>
        <taxon>Eupercaria</taxon>
        <taxon>Perciformes</taxon>
        <taxon>Cottioidei</taxon>
        <taxon>Cottales</taxon>
        <taxon>Liparidae</taxon>
        <taxon>Liparis</taxon>
    </lineage>
</organism>
<protein>
    <submittedName>
        <fullName evidence="2">Uncharacterized protein</fullName>
    </submittedName>
</protein>
<feature type="compositionally biased region" description="Basic and acidic residues" evidence="1">
    <location>
        <begin position="60"/>
        <end position="71"/>
    </location>
</feature>
<evidence type="ECO:0000313" key="3">
    <source>
        <dbReference type="Proteomes" id="UP000314294"/>
    </source>
</evidence>
<dbReference type="AlphaFoldDB" id="A0A4Z2IIH8"/>
<evidence type="ECO:0000313" key="2">
    <source>
        <dbReference type="EMBL" id="TNN77800.1"/>
    </source>
</evidence>
<accession>A0A4Z2IIH8</accession>
<feature type="compositionally biased region" description="Basic residues" evidence="1">
    <location>
        <begin position="15"/>
        <end position="27"/>
    </location>
</feature>
<keyword evidence="3" id="KW-1185">Reference proteome</keyword>
<reference evidence="2 3" key="1">
    <citation type="submission" date="2019-03" db="EMBL/GenBank/DDBJ databases">
        <title>First draft genome of Liparis tanakae, snailfish: a comprehensive survey of snailfish specific genes.</title>
        <authorList>
            <person name="Kim W."/>
            <person name="Song I."/>
            <person name="Jeong J.-H."/>
            <person name="Kim D."/>
            <person name="Kim S."/>
            <person name="Ryu S."/>
            <person name="Song J.Y."/>
            <person name="Lee S.K."/>
        </authorList>
    </citation>
    <scope>NUCLEOTIDE SEQUENCE [LARGE SCALE GENOMIC DNA]</scope>
    <source>
        <tissue evidence="2">Muscle</tissue>
    </source>
</reference>
<dbReference type="Proteomes" id="UP000314294">
    <property type="component" value="Unassembled WGS sequence"/>
</dbReference>
<gene>
    <name evidence="2" type="ORF">EYF80_012098</name>
</gene>
<evidence type="ECO:0000256" key="1">
    <source>
        <dbReference type="SAM" id="MobiDB-lite"/>
    </source>
</evidence>
<feature type="region of interest" description="Disordered" evidence="1">
    <location>
        <begin position="39"/>
        <end position="120"/>
    </location>
</feature>
<sequence>MHSPILTGCEDLPSCRKHHHSAVRKSGRLLIEKEDPVKSWPYEAGTGPVDETALKRKSKERSEGARSEGARRACTRGSSPSYRFLLTADATADGSEEEGSSSSSGRLLRMVSWKSSSMEM</sequence>
<proteinExistence type="predicted"/>
<comment type="caution">
    <text evidence="2">The sequence shown here is derived from an EMBL/GenBank/DDBJ whole genome shotgun (WGS) entry which is preliminary data.</text>
</comment>
<dbReference type="EMBL" id="SRLO01000080">
    <property type="protein sequence ID" value="TNN77800.1"/>
    <property type="molecule type" value="Genomic_DNA"/>
</dbReference>
<feature type="region of interest" description="Disordered" evidence="1">
    <location>
        <begin position="1"/>
        <end position="27"/>
    </location>
</feature>